<gene>
    <name evidence="2" type="ORF">HII30_05965</name>
</gene>
<dbReference type="Pfam" id="PF12867">
    <property type="entry name" value="DinB_2"/>
    <property type="match status" value="1"/>
</dbReference>
<dbReference type="InterPro" id="IPR034660">
    <property type="entry name" value="DinB/YfiT-like"/>
</dbReference>
<accession>A0A848M5E9</accession>
<keyword evidence="3" id="KW-1185">Reference proteome</keyword>
<dbReference type="RefSeq" id="WP_169504125.1">
    <property type="nucleotide sequence ID" value="NZ_JABBPN010000004.1"/>
</dbReference>
<dbReference type="Proteomes" id="UP000565468">
    <property type="component" value="Unassembled WGS sequence"/>
</dbReference>
<proteinExistence type="predicted"/>
<evidence type="ECO:0000313" key="3">
    <source>
        <dbReference type="Proteomes" id="UP000565468"/>
    </source>
</evidence>
<dbReference type="SUPFAM" id="SSF109854">
    <property type="entry name" value="DinB/YfiT-like putative metalloenzymes"/>
    <property type="match status" value="1"/>
</dbReference>
<name>A0A848M5E9_PAELE</name>
<dbReference type="Gene3D" id="1.20.120.450">
    <property type="entry name" value="dinb family like domain"/>
    <property type="match status" value="1"/>
</dbReference>
<evidence type="ECO:0000313" key="2">
    <source>
        <dbReference type="EMBL" id="NMO95332.1"/>
    </source>
</evidence>
<reference evidence="2 3" key="1">
    <citation type="submission" date="2020-04" db="EMBL/GenBank/DDBJ databases">
        <title>Paenibacillus algicola sp. nov., a novel marine bacterium producing alginate lyase.</title>
        <authorList>
            <person name="Huang H."/>
        </authorList>
    </citation>
    <scope>NUCLEOTIDE SEQUENCE [LARGE SCALE GENOMIC DNA]</scope>
    <source>
        <strain evidence="2 3">L7-75</strain>
    </source>
</reference>
<organism evidence="2 3">
    <name type="scientific">Paenibacillus lemnae</name>
    <dbReference type="NCBI Taxonomy" id="1330551"/>
    <lineage>
        <taxon>Bacteria</taxon>
        <taxon>Bacillati</taxon>
        <taxon>Bacillota</taxon>
        <taxon>Bacilli</taxon>
        <taxon>Bacillales</taxon>
        <taxon>Paenibacillaceae</taxon>
        <taxon>Paenibacillus</taxon>
    </lineage>
</organism>
<dbReference type="InterPro" id="IPR024775">
    <property type="entry name" value="DinB-like"/>
</dbReference>
<dbReference type="EMBL" id="JABBPN010000004">
    <property type="protein sequence ID" value="NMO95332.1"/>
    <property type="molecule type" value="Genomic_DNA"/>
</dbReference>
<comment type="caution">
    <text evidence="2">The sequence shown here is derived from an EMBL/GenBank/DDBJ whole genome shotgun (WGS) entry which is preliminary data.</text>
</comment>
<evidence type="ECO:0000259" key="1">
    <source>
        <dbReference type="Pfam" id="PF12867"/>
    </source>
</evidence>
<feature type="domain" description="DinB-like" evidence="1">
    <location>
        <begin position="18"/>
        <end position="139"/>
    </location>
</feature>
<protein>
    <submittedName>
        <fullName evidence="2">DinB family protein</fullName>
    </submittedName>
</protein>
<dbReference type="AlphaFoldDB" id="A0A848M5E9"/>
<sequence>MSKVLKRFEDFIENVNLINDEILDKSIGAWSVRDVISHLTNWDRYSLDVMVPLMEDGARLPEWVDHDKHNQIAVKKAAEYVNADSLKQDFRDTRLELVKALMNLNPELRFTIGKGKRTYSIDSYTKIFVHHDEHHMKQIQEIM</sequence>